<protein>
    <submittedName>
        <fullName evidence="2">Uncharacterized protein</fullName>
    </submittedName>
</protein>
<sequence length="156" mass="17300">MTKGAHLRPKGFITNHYAKEAWRSSNHASSLLHIWRELADEQLMNRGQENLGDRLRNQRSVGSDAYMLSPNMSPRPGSEPRGGFDDVGGSEDEFRYGHKIGVVNSLPTLVGKAKGRGWCILLGDGWIVAQGKARVAVPQRAIAWKENGVVRLRLRG</sequence>
<keyword evidence="3" id="KW-1185">Reference proteome</keyword>
<proteinExistence type="predicted"/>
<dbReference type="AlphaFoldDB" id="A0AAN8V3A8"/>
<evidence type="ECO:0000313" key="2">
    <source>
        <dbReference type="EMBL" id="KAK6926690.1"/>
    </source>
</evidence>
<comment type="caution">
    <text evidence="2">The sequence shown here is derived from an EMBL/GenBank/DDBJ whole genome shotgun (WGS) entry which is preliminary data.</text>
</comment>
<dbReference type="Proteomes" id="UP001370490">
    <property type="component" value="Unassembled WGS sequence"/>
</dbReference>
<evidence type="ECO:0000256" key="1">
    <source>
        <dbReference type="SAM" id="MobiDB-lite"/>
    </source>
</evidence>
<accession>A0AAN8V3A8</accession>
<evidence type="ECO:0000313" key="3">
    <source>
        <dbReference type="Proteomes" id="UP001370490"/>
    </source>
</evidence>
<organism evidence="2 3">
    <name type="scientific">Dillenia turbinata</name>
    <dbReference type="NCBI Taxonomy" id="194707"/>
    <lineage>
        <taxon>Eukaryota</taxon>
        <taxon>Viridiplantae</taxon>
        <taxon>Streptophyta</taxon>
        <taxon>Embryophyta</taxon>
        <taxon>Tracheophyta</taxon>
        <taxon>Spermatophyta</taxon>
        <taxon>Magnoliopsida</taxon>
        <taxon>eudicotyledons</taxon>
        <taxon>Gunneridae</taxon>
        <taxon>Pentapetalae</taxon>
        <taxon>Dilleniales</taxon>
        <taxon>Dilleniaceae</taxon>
        <taxon>Dillenia</taxon>
    </lineage>
</organism>
<name>A0AAN8V3A8_9MAGN</name>
<feature type="region of interest" description="Disordered" evidence="1">
    <location>
        <begin position="64"/>
        <end position="88"/>
    </location>
</feature>
<gene>
    <name evidence="2" type="ORF">RJ641_008409</name>
</gene>
<dbReference type="EMBL" id="JBAMMX010000015">
    <property type="protein sequence ID" value="KAK6926690.1"/>
    <property type="molecule type" value="Genomic_DNA"/>
</dbReference>
<reference evidence="2 3" key="1">
    <citation type="submission" date="2023-12" db="EMBL/GenBank/DDBJ databases">
        <title>A high-quality genome assembly for Dillenia turbinata (Dilleniales).</title>
        <authorList>
            <person name="Chanderbali A."/>
        </authorList>
    </citation>
    <scope>NUCLEOTIDE SEQUENCE [LARGE SCALE GENOMIC DNA]</scope>
    <source>
        <strain evidence="2">LSX21</strain>
        <tissue evidence="2">Leaf</tissue>
    </source>
</reference>